<dbReference type="PANTHER" id="PTHR42760:SF123">
    <property type="entry name" value="OXIDOREDUCTASE"/>
    <property type="match status" value="1"/>
</dbReference>
<dbReference type="InterPro" id="IPR036291">
    <property type="entry name" value="NAD(P)-bd_dom_sf"/>
</dbReference>
<dbReference type="EMBL" id="FNBI01000004">
    <property type="protein sequence ID" value="SDF58846.1"/>
    <property type="molecule type" value="Genomic_DNA"/>
</dbReference>
<feature type="domain" description="Rhodanese" evidence="2">
    <location>
        <begin position="486"/>
        <end position="505"/>
    </location>
</feature>
<dbReference type="AlphaFoldDB" id="A0A1G7MB26"/>
<evidence type="ECO:0000256" key="1">
    <source>
        <dbReference type="ARBA" id="ARBA00006484"/>
    </source>
</evidence>
<evidence type="ECO:0000259" key="2">
    <source>
        <dbReference type="PROSITE" id="PS50206"/>
    </source>
</evidence>
<dbReference type="PANTHER" id="PTHR42760">
    <property type="entry name" value="SHORT-CHAIN DEHYDROGENASES/REDUCTASES FAMILY MEMBER"/>
    <property type="match status" value="1"/>
</dbReference>
<dbReference type="InterPro" id="IPR001763">
    <property type="entry name" value="Rhodanese-like_dom"/>
</dbReference>
<dbReference type="PRINTS" id="PR00081">
    <property type="entry name" value="GDHRDH"/>
</dbReference>
<comment type="similarity">
    <text evidence="1">Belongs to the short-chain dehydrogenases/reductases (SDR) family.</text>
</comment>
<gene>
    <name evidence="3" type="ORF">SAMN05216557_104125</name>
</gene>
<name>A0A1G7MB26_9SPHN</name>
<dbReference type="CDD" id="cd05233">
    <property type="entry name" value="SDR_c"/>
    <property type="match status" value="1"/>
</dbReference>
<dbReference type="FunFam" id="3.40.50.720:FF:000084">
    <property type="entry name" value="Short-chain dehydrogenase reductase"/>
    <property type="match status" value="2"/>
</dbReference>
<dbReference type="PRINTS" id="PR00080">
    <property type="entry name" value="SDRFAMILY"/>
</dbReference>
<dbReference type="SMART" id="SM00822">
    <property type="entry name" value="PKS_KR"/>
    <property type="match status" value="1"/>
</dbReference>
<evidence type="ECO:0000313" key="3">
    <source>
        <dbReference type="EMBL" id="SDF58846.1"/>
    </source>
</evidence>
<protein>
    <submittedName>
        <fullName evidence="3">NAD(P)-dependent dehydrogenase, short-chain alcohol dehydrogenase family</fullName>
    </submittedName>
</protein>
<dbReference type="Proteomes" id="UP000323502">
    <property type="component" value="Unassembled WGS sequence"/>
</dbReference>
<dbReference type="InterPro" id="IPR020904">
    <property type="entry name" value="Sc_DH/Rdtase_CS"/>
</dbReference>
<organism evidence="3 4">
    <name type="scientific">Sphingomonas carotinifaciens</name>
    <dbReference type="NCBI Taxonomy" id="1166323"/>
    <lineage>
        <taxon>Bacteria</taxon>
        <taxon>Pseudomonadati</taxon>
        <taxon>Pseudomonadota</taxon>
        <taxon>Alphaproteobacteria</taxon>
        <taxon>Sphingomonadales</taxon>
        <taxon>Sphingomonadaceae</taxon>
        <taxon>Sphingomonas</taxon>
    </lineage>
</organism>
<dbReference type="InterPro" id="IPR057326">
    <property type="entry name" value="KR_dom"/>
</dbReference>
<sequence length="506" mass="50367">MTQGGRIVMVTGAAAGIGLASAVAFAGVGDRVILVDRDGEAARGAAARMGGAAVALPVDVSDEEGVRRAVAAVARDHGRIDVLISNAGVVDPAAHSVLDLPLDVLDRLIAVNVEGGFLVSREVARVMAAQAGGGAIVHLASGAALRALPNRAAYSMTKAAILGLVRATACEWASGGITVNAVLPGYTATEILLALEAQGRFDRARAAAAVPLGRLADPADIASAILHVAGARYMTGASLVVDGGVDAFGGAGAASAAPAPIAPDAGPAIVTGGASGIGAAIAKRLAADGRKVVILDREPTPGGITLDIADHAAVGQAVTEIAARHGPPAILVNNAGVADAFAPTVTQERADFRRVFDVNATAALLTARAVAPHMVAAGGGTIVNLSSIAASGGLPTRNAYCAAKAGVTMLTRSLACEWAAHGIRVNAVAPGYIATPGVAALERAGKRDLSAVRRRIPLGRLGTPEEIAATVAWLASPASAYVTGSVWHVDGGWTAYGDAGPASDIR</sequence>
<dbReference type="Gene3D" id="3.40.50.720">
    <property type="entry name" value="NAD(P)-binding Rossmann-like Domain"/>
    <property type="match status" value="2"/>
</dbReference>
<dbReference type="SUPFAM" id="SSF51735">
    <property type="entry name" value="NAD(P)-binding Rossmann-fold domains"/>
    <property type="match status" value="2"/>
</dbReference>
<reference evidence="3 4" key="1">
    <citation type="submission" date="2016-10" db="EMBL/GenBank/DDBJ databases">
        <authorList>
            <person name="Varghese N."/>
            <person name="Submissions S."/>
        </authorList>
    </citation>
    <scope>NUCLEOTIDE SEQUENCE [LARGE SCALE GENOMIC DNA]</scope>
    <source>
        <strain evidence="3 4">S7-754</strain>
    </source>
</reference>
<dbReference type="RefSeq" id="WP_235904037.1">
    <property type="nucleotide sequence ID" value="NZ_FNBI01000004.1"/>
</dbReference>
<accession>A0A1G7MB26</accession>
<dbReference type="GO" id="GO:0016616">
    <property type="term" value="F:oxidoreductase activity, acting on the CH-OH group of donors, NAD or NADP as acceptor"/>
    <property type="evidence" value="ECO:0007669"/>
    <property type="project" value="TreeGrafter"/>
</dbReference>
<dbReference type="PROSITE" id="PS00061">
    <property type="entry name" value="ADH_SHORT"/>
    <property type="match status" value="2"/>
</dbReference>
<dbReference type="PROSITE" id="PS50206">
    <property type="entry name" value="RHODANESE_3"/>
    <property type="match status" value="1"/>
</dbReference>
<dbReference type="Pfam" id="PF13561">
    <property type="entry name" value="adh_short_C2"/>
    <property type="match status" value="2"/>
</dbReference>
<dbReference type="GO" id="GO:0030497">
    <property type="term" value="P:fatty acid elongation"/>
    <property type="evidence" value="ECO:0007669"/>
    <property type="project" value="TreeGrafter"/>
</dbReference>
<keyword evidence="4" id="KW-1185">Reference proteome</keyword>
<evidence type="ECO:0000313" key="4">
    <source>
        <dbReference type="Proteomes" id="UP000323502"/>
    </source>
</evidence>
<dbReference type="InterPro" id="IPR002347">
    <property type="entry name" value="SDR_fam"/>
</dbReference>
<proteinExistence type="inferred from homology"/>